<dbReference type="Proteomes" id="UP001056778">
    <property type="component" value="Chromosome 7"/>
</dbReference>
<comment type="caution">
    <text evidence="1">The sequence shown here is derived from an EMBL/GenBank/DDBJ whole genome shotgun (WGS) entry which is preliminary data.</text>
</comment>
<accession>A0ACB9SVX1</accession>
<dbReference type="EMBL" id="CM043021">
    <property type="protein sequence ID" value="KAI4458697.1"/>
    <property type="molecule type" value="Genomic_DNA"/>
</dbReference>
<gene>
    <name evidence="1" type="ORF">MML48_7g00010037</name>
</gene>
<keyword evidence="2" id="KW-1185">Reference proteome</keyword>
<evidence type="ECO:0000313" key="2">
    <source>
        <dbReference type="Proteomes" id="UP001056778"/>
    </source>
</evidence>
<name>A0ACB9SVX1_HOLOL</name>
<sequence length="296" mass="34742">MPDPKVSADEMKCFIAILLVSGYCVLPGKKSYWVSQSDVNNALISGAMRRDRFVQIMRFIHCADNTKPYPDDKFWKLRPFMNRLKEKFLKYYQPEQHMSYDEINYELYQGKSNHRSELYEKEYGKAAAPFITMLDQLQDKDNRYELYFDNLFTGLNLLHHLKERGDQGTGTIRENRLPKNCPLSDKKVFLKKERGSYEGVIEKETGTMIVRWLDNNVVTVASTCYGMYPLSSVKRYSSKQNKMITVSRPNMVGKYNSHMGGTDLMDENISRYRIGIRSKKWWWPIFTWLIDATAAY</sequence>
<evidence type="ECO:0000313" key="1">
    <source>
        <dbReference type="EMBL" id="KAI4458697.1"/>
    </source>
</evidence>
<reference evidence="1" key="1">
    <citation type="submission" date="2022-04" db="EMBL/GenBank/DDBJ databases">
        <title>Chromosome-scale genome assembly of Holotrichia oblita Faldermann.</title>
        <authorList>
            <person name="Rongchong L."/>
        </authorList>
    </citation>
    <scope>NUCLEOTIDE SEQUENCE</scope>
    <source>
        <strain evidence="1">81SQS9</strain>
    </source>
</reference>
<protein>
    <submittedName>
        <fullName evidence="1">Transposase is4</fullName>
    </submittedName>
</protein>
<proteinExistence type="predicted"/>
<organism evidence="1 2">
    <name type="scientific">Holotrichia oblita</name>
    <name type="common">Chafer beetle</name>
    <dbReference type="NCBI Taxonomy" id="644536"/>
    <lineage>
        <taxon>Eukaryota</taxon>
        <taxon>Metazoa</taxon>
        <taxon>Ecdysozoa</taxon>
        <taxon>Arthropoda</taxon>
        <taxon>Hexapoda</taxon>
        <taxon>Insecta</taxon>
        <taxon>Pterygota</taxon>
        <taxon>Neoptera</taxon>
        <taxon>Endopterygota</taxon>
        <taxon>Coleoptera</taxon>
        <taxon>Polyphaga</taxon>
        <taxon>Scarabaeiformia</taxon>
        <taxon>Scarabaeidae</taxon>
        <taxon>Melolonthinae</taxon>
        <taxon>Holotrichia</taxon>
    </lineage>
</organism>